<accession>A0A378UH67</accession>
<dbReference type="EMBL" id="UGQS01000001">
    <property type="protein sequence ID" value="STZ75822.1"/>
    <property type="molecule type" value="Genomic_DNA"/>
</dbReference>
<keyword evidence="2" id="KW-1185">Reference proteome</keyword>
<sequence length="151" mass="17749">MKFLILDKVNENLPHLFYQMERENVRNLLNSHFQEFYKSEFSTNTTDNFYSLNLHCYYDNNNRLEEMEIFCPNECILFSNMIEFNLLGKNQDDVIKTLYEKNTNIVEQDDIGINIPNLGISLIIGNDGKTECCYIDLSEFTKKIQIANPVP</sequence>
<reference evidence="1 2" key="1">
    <citation type="submission" date="2018-06" db="EMBL/GenBank/DDBJ databases">
        <authorList>
            <consortium name="Pathogen Informatics"/>
            <person name="Doyle S."/>
        </authorList>
    </citation>
    <scope>NUCLEOTIDE SEQUENCE [LARGE SCALE GENOMIC DNA]</scope>
    <source>
        <strain evidence="1 2">NCTC10295</strain>
    </source>
</reference>
<evidence type="ECO:0000313" key="1">
    <source>
        <dbReference type="EMBL" id="STZ75822.1"/>
    </source>
</evidence>
<evidence type="ECO:0000313" key="2">
    <source>
        <dbReference type="Proteomes" id="UP000254651"/>
    </source>
</evidence>
<dbReference type="AlphaFoldDB" id="A0A378UH67"/>
<protein>
    <submittedName>
        <fullName evidence="1">Uncharacterized protein</fullName>
    </submittedName>
</protein>
<name>A0A378UH67_BERDE</name>
<organism evidence="1 2">
    <name type="scientific">Bergeriella denitrificans</name>
    <name type="common">Neisseria denitrificans</name>
    <dbReference type="NCBI Taxonomy" id="494"/>
    <lineage>
        <taxon>Bacteria</taxon>
        <taxon>Pseudomonadati</taxon>
        <taxon>Pseudomonadota</taxon>
        <taxon>Betaproteobacteria</taxon>
        <taxon>Neisseriales</taxon>
        <taxon>Neisseriaceae</taxon>
        <taxon>Bergeriella</taxon>
    </lineage>
</organism>
<gene>
    <name evidence="1" type="ORF">NCTC10295_00575</name>
</gene>
<dbReference type="RefSeq" id="WP_115225357.1">
    <property type="nucleotide sequence ID" value="NZ_CP181246.1"/>
</dbReference>
<proteinExistence type="predicted"/>
<dbReference type="Proteomes" id="UP000254651">
    <property type="component" value="Unassembled WGS sequence"/>
</dbReference>